<organism evidence="3">
    <name type="scientific">marine sediment metagenome</name>
    <dbReference type="NCBI Taxonomy" id="412755"/>
    <lineage>
        <taxon>unclassified sequences</taxon>
        <taxon>metagenomes</taxon>
        <taxon>ecological metagenomes</taxon>
    </lineage>
</organism>
<sequence length="122" mass="13688">MRILSIGTTKYTTVTAVDEPSRGGACHNYEIVSKREHPEFKKPCFRDVLSFQKGPIKECGLNGIQDEDLIVIIMDRLKGFQSGKYACEENSEAYVLLGNALAALRKRTDVREQRGVEGTHEI</sequence>
<name>A0A0F9RWS4_9ZZZZ</name>
<comment type="caution">
    <text evidence="3">The sequence shown here is derived from an EMBL/GenBank/DDBJ whole genome shotgun (WGS) entry which is preliminary data.</text>
</comment>
<evidence type="ECO:0000313" key="3">
    <source>
        <dbReference type="EMBL" id="KKN29381.1"/>
    </source>
</evidence>
<gene>
    <name evidence="3" type="ORF">LCGC14_0844550</name>
</gene>
<accession>A0A0F9RWS4</accession>
<feature type="domain" description="Acb2/Tad1 hairpin" evidence="2">
    <location>
        <begin position="50"/>
        <end position="103"/>
    </location>
</feature>
<keyword evidence="1" id="KW-0547">Nucleotide-binding</keyword>
<evidence type="ECO:0000259" key="2">
    <source>
        <dbReference type="Pfam" id="PF24729"/>
    </source>
</evidence>
<dbReference type="EMBL" id="LAZR01002491">
    <property type="protein sequence ID" value="KKN29381.1"/>
    <property type="molecule type" value="Genomic_DNA"/>
</dbReference>
<proteinExistence type="predicted"/>
<dbReference type="InterPro" id="IPR056098">
    <property type="entry name" value="Acb2/Tad1_hairpin"/>
</dbReference>
<reference evidence="3" key="1">
    <citation type="journal article" date="2015" name="Nature">
        <title>Complex archaea that bridge the gap between prokaryotes and eukaryotes.</title>
        <authorList>
            <person name="Spang A."/>
            <person name="Saw J.H."/>
            <person name="Jorgensen S.L."/>
            <person name="Zaremba-Niedzwiedzka K."/>
            <person name="Martijn J."/>
            <person name="Lind A.E."/>
            <person name="van Eijk R."/>
            <person name="Schleper C."/>
            <person name="Guy L."/>
            <person name="Ettema T.J."/>
        </authorList>
    </citation>
    <scope>NUCLEOTIDE SEQUENCE</scope>
</reference>
<protein>
    <recommendedName>
        <fullName evidence="2">Acb2/Tad1 hairpin domain-containing protein</fullName>
    </recommendedName>
</protein>
<evidence type="ECO:0000256" key="1">
    <source>
        <dbReference type="ARBA" id="ARBA00022741"/>
    </source>
</evidence>
<dbReference type="Pfam" id="PF24729">
    <property type="entry name" value="Acb2_Tad1_hairpin"/>
    <property type="match status" value="1"/>
</dbReference>
<dbReference type="AlphaFoldDB" id="A0A0F9RWS4"/>